<keyword evidence="3" id="KW-0663">Pyridoxal phosphate</keyword>
<reference evidence="5" key="1">
    <citation type="submission" date="2020-10" db="EMBL/GenBank/DDBJ databases">
        <authorList>
            <person name="Gilroy R."/>
        </authorList>
    </citation>
    <scope>NUCLEOTIDE SEQUENCE</scope>
    <source>
        <strain evidence="5">ChiGjej3B3-7149</strain>
    </source>
</reference>
<dbReference type="InterPro" id="IPR001597">
    <property type="entry name" value="ArAA_b-elim_lyase/Thr_aldolase"/>
</dbReference>
<proteinExistence type="inferred from homology"/>
<dbReference type="SUPFAM" id="SSF53383">
    <property type="entry name" value="PLP-dependent transferases"/>
    <property type="match status" value="1"/>
</dbReference>
<dbReference type="Proteomes" id="UP000824238">
    <property type="component" value="Unassembled WGS sequence"/>
</dbReference>
<dbReference type="Gene3D" id="3.40.640.10">
    <property type="entry name" value="Type I PLP-dependent aspartate aminotransferase-like (Major domain)"/>
    <property type="match status" value="1"/>
</dbReference>
<comment type="similarity">
    <text evidence="2">Belongs to the threonine aldolase family.</text>
</comment>
<name>A0A9D1IZ95_9FIRM</name>
<dbReference type="AlphaFoldDB" id="A0A9D1IZ95"/>
<dbReference type="GO" id="GO:0006520">
    <property type="term" value="P:amino acid metabolic process"/>
    <property type="evidence" value="ECO:0007669"/>
    <property type="project" value="InterPro"/>
</dbReference>
<evidence type="ECO:0000256" key="2">
    <source>
        <dbReference type="ARBA" id="ARBA00006966"/>
    </source>
</evidence>
<dbReference type="InterPro" id="IPR015422">
    <property type="entry name" value="PyrdxlP-dep_Trfase_small"/>
</dbReference>
<sequence length="342" mass="37258">MIRFESDYLEGALPEVMEALVRTNLEQTPGYGEDEHCARAAQLIREKCAAPEAAVHFLVGGTQANMTVIAAALRPHQAAVAADTGHIAVHETGAVEATGHKVITLPSPDGKISAGQVRDCVEAHWADSTHEHQPQPALVYISQPTENGTVYSLAELEAMSAVCREKGLLLFVDGARMGAALASSDVTLADLARLTDVFYIGGTKLGALFGEAVVITNEALKRDFRYIIKQRGGMFAKGRLLGVMFEALMEDGLYERTGAREVALAMRLRAAFEKKGWPLLYDSPTNQQFPIVPDAALEELAKDYSFSDWARVDGTHRAVRFCTSWATREEDVDKLIADIARL</sequence>
<feature type="domain" description="Aromatic amino acid beta-eliminating lyase/threonine aldolase" evidence="4">
    <location>
        <begin position="5"/>
        <end position="277"/>
    </location>
</feature>
<comment type="caution">
    <text evidence="5">The sequence shown here is derived from an EMBL/GenBank/DDBJ whole genome shotgun (WGS) entry which is preliminary data.</text>
</comment>
<dbReference type="PANTHER" id="PTHR48097:SF5">
    <property type="entry name" value="LOW SPECIFICITY L-THREONINE ALDOLASE"/>
    <property type="match status" value="1"/>
</dbReference>
<evidence type="ECO:0000313" key="6">
    <source>
        <dbReference type="Proteomes" id="UP000824238"/>
    </source>
</evidence>
<dbReference type="GO" id="GO:0008483">
    <property type="term" value="F:transaminase activity"/>
    <property type="evidence" value="ECO:0007669"/>
    <property type="project" value="UniProtKB-KW"/>
</dbReference>
<dbReference type="InterPro" id="IPR015421">
    <property type="entry name" value="PyrdxlP-dep_Trfase_major"/>
</dbReference>
<dbReference type="PANTHER" id="PTHR48097">
    <property type="entry name" value="L-THREONINE ALDOLASE-RELATED"/>
    <property type="match status" value="1"/>
</dbReference>
<gene>
    <name evidence="5" type="ORF">IAD36_04910</name>
</gene>
<protein>
    <submittedName>
        <fullName evidence="5">Aminotransferase class I/II-fold pyridoxal phosphate-dependent enzyme</fullName>
    </submittedName>
</protein>
<comment type="cofactor">
    <cofactor evidence="1">
        <name>pyridoxal 5'-phosphate</name>
        <dbReference type="ChEBI" id="CHEBI:597326"/>
    </cofactor>
</comment>
<organism evidence="5 6">
    <name type="scientific">Candidatus Scatomorpha intestinigallinarum</name>
    <dbReference type="NCBI Taxonomy" id="2840923"/>
    <lineage>
        <taxon>Bacteria</taxon>
        <taxon>Bacillati</taxon>
        <taxon>Bacillota</taxon>
        <taxon>Clostridia</taxon>
        <taxon>Eubacteriales</taxon>
        <taxon>Candidatus Scatomorpha</taxon>
    </lineage>
</organism>
<dbReference type="Pfam" id="PF01212">
    <property type="entry name" value="Beta_elim_lyase"/>
    <property type="match status" value="1"/>
</dbReference>
<accession>A0A9D1IZ95</accession>
<evidence type="ECO:0000313" key="5">
    <source>
        <dbReference type="EMBL" id="HIR54923.1"/>
    </source>
</evidence>
<dbReference type="EMBL" id="DVHH01000123">
    <property type="protein sequence ID" value="HIR54923.1"/>
    <property type="molecule type" value="Genomic_DNA"/>
</dbReference>
<keyword evidence="5" id="KW-0032">Aminotransferase</keyword>
<dbReference type="InterPro" id="IPR015424">
    <property type="entry name" value="PyrdxlP-dep_Trfase"/>
</dbReference>
<dbReference type="GO" id="GO:0016829">
    <property type="term" value="F:lyase activity"/>
    <property type="evidence" value="ECO:0007669"/>
    <property type="project" value="InterPro"/>
</dbReference>
<keyword evidence="5" id="KW-0808">Transferase</keyword>
<evidence type="ECO:0000256" key="1">
    <source>
        <dbReference type="ARBA" id="ARBA00001933"/>
    </source>
</evidence>
<reference evidence="5" key="2">
    <citation type="journal article" date="2021" name="PeerJ">
        <title>Extensive microbial diversity within the chicken gut microbiome revealed by metagenomics and culture.</title>
        <authorList>
            <person name="Gilroy R."/>
            <person name="Ravi A."/>
            <person name="Getino M."/>
            <person name="Pursley I."/>
            <person name="Horton D.L."/>
            <person name="Alikhan N.F."/>
            <person name="Baker D."/>
            <person name="Gharbi K."/>
            <person name="Hall N."/>
            <person name="Watson M."/>
            <person name="Adriaenssens E.M."/>
            <person name="Foster-Nyarko E."/>
            <person name="Jarju S."/>
            <person name="Secka A."/>
            <person name="Antonio M."/>
            <person name="Oren A."/>
            <person name="Chaudhuri R.R."/>
            <person name="La Ragione R."/>
            <person name="Hildebrand F."/>
            <person name="Pallen M.J."/>
        </authorList>
    </citation>
    <scope>NUCLEOTIDE SEQUENCE</scope>
    <source>
        <strain evidence="5">ChiGjej3B3-7149</strain>
    </source>
</reference>
<evidence type="ECO:0000259" key="4">
    <source>
        <dbReference type="Pfam" id="PF01212"/>
    </source>
</evidence>
<evidence type="ECO:0000256" key="3">
    <source>
        <dbReference type="ARBA" id="ARBA00022898"/>
    </source>
</evidence>
<dbReference type="Gene3D" id="3.90.1150.10">
    <property type="entry name" value="Aspartate Aminotransferase, domain 1"/>
    <property type="match status" value="1"/>
</dbReference>